<dbReference type="Proteomes" id="UP001153714">
    <property type="component" value="Chromosome 5"/>
</dbReference>
<keyword evidence="2" id="KW-0645">Protease</keyword>
<dbReference type="Pfam" id="PF00089">
    <property type="entry name" value="Trypsin"/>
    <property type="match status" value="1"/>
</dbReference>
<dbReference type="InterPro" id="IPR050430">
    <property type="entry name" value="Peptidase_S1"/>
</dbReference>
<dbReference type="InterPro" id="IPR001314">
    <property type="entry name" value="Peptidase_S1A"/>
</dbReference>
<dbReference type="Gene3D" id="2.40.10.10">
    <property type="entry name" value="Trypsin-like serine proteases"/>
    <property type="match status" value="1"/>
</dbReference>
<keyword evidence="5" id="KW-1015">Disulfide bond</keyword>
<feature type="domain" description="Peptidase S1" evidence="7">
    <location>
        <begin position="28"/>
        <end position="277"/>
    </location>
</feature>
<organism evidence="8 9">
    <name type="scientific">Diatraea saccharalis</name>
    <name type="common">sugarcane borer</name>
    <dbReference type="NCBI Taxonomy" id="40085"/>
    <lineage>
        <taxon>Eukaryota</taxon>
        <taxon>Metazoa</taxon>
        <taxon>Ecdysozoa</taxon>
        <taxon>Arthropoda</taxon>
        <taxon>Hexapoda</taxon>
        <taxon>Insecta</taxon>
        <taxon>Pterygota</taxon>
        <taxon>Neoptera</taxon>
        <taxon>Endopterygota</taxon>
        <taxon>Lepidoptera</taxon>
        <taxon>Glossata</taxon>
        <taxon>Ditrysia</taxon>
        <taxon>Pyraloidea</taxon>
        <taxon>Crambidae</taxon>
        <taxon>Crambinae</taxon>
        <taxon>Diatraea</taxon>
    </lineage>
</organism>
<accession>A0A9N9WIZ7</accession>
<dbReference type="PROSITE" id="PS00134">
    <property type="entry name" value="TRYPSIN_HIS"/>
    <property type="match status" value="1"/>
</dbReference>
<keyword evidence="9" id="KW-1185">Reference proteome</keyword>
<reference evidence="8" key="2">
    <citation type="submission" date="2022-10" db="EMBL/GenBank/DDBJ databases">
        <authorList>
            <consortium name="ENA_rothamsted_submissions"/>
            <consortium name="culmorum"/>
            <person name="King R."/>
        </authorList>
    </citation>
    <scope>NUCLEOTIDE SEQUENCE</scope>
</reference>
<dbReference type="InterPro" id="IPR018114">
    <property type="entry name" value="TRYPSIN_HIS"/>
</dbReference>
<evidence type="ECO:0000256" key="1">
    <source>
        <dbReference type="ARBA" id="ARBA00007664"/>
    </source>
</evidence>
<keyword evidence="6" id="KW-0732">Signal</keyword>
<dbReference type="AlphaFoldDB" id="A0A9N9WIZ7"/>
<evidence type="ECO:0000256" key="4">
    <source>
        <dbReference type="ARBA" id="ARBA00022825"/>
    </source>
</evidence>
<evidence type="ECO:0000313" key="8">
    <source>
        <dbReference type="EMBL" id="CAG9793586.1"/>
    </source>
</evidence>
<evidence type="ECO:0000256" key="2">
    <source>
        <dbReference type="ARBA" id="ARBA00022670"/>
    </source>
</evidence>
<dbReference type="InterPro" id="IPR009003">
    <property type="entry name" value="Peptidase_S1_PA"/>
</dbReference>
<evidence type="ECO:0000256" key="3">
    <source>
        <dbReference type="ARBA" id="ARBA00022801"/>
    </source>
</evidence>
<gene>
    <name evidence="8" type="ORF">DIATSA_LOCUS11010</name>
</gene>
<feature type="signal peptide" evidence="6">
    <location>
        <begin position="1"/>
        <end position="21"/>
    </location>
</feature>
<dbReference type="SMART" id="SM00020">
    <property type="entry name" value="Tryp_SPc"/>
    <property type="match status" value="1"/>
</dbReference>
<evidence type="ECO:0000259" key="7">
    <source>
        <dbReference type="PROSITE" id="PS50240"/>
    </source>
</evidence>
<evidence type="ECO:0000313" key="9">
    <source>
        <dbReference type="Proteomes" id="UP001153714"/>
    </source>
</evidence>
<dbReference type="SUPFAM" id="SSF50494">
    <property type="entry name" value="Trypsin-like serine proteases"/>
    <property type="match status" value="1"/>
</dbReference>
<dbReference type="GO" id="GO:0004252">
    <property type="term" value="F:serine-type endopeptidase activity"/>
    <property type="evidence" value="ECO:0007669"/>
    <property type="project" value="InterPro"/>
</dbReference>
<dbReference type="PROSITE" id="PS50240">
    <property type="entry name" value="TRYPSIN_DOM"/>
    <property type="match status" value="1"/>
</dbReference>
<feature type="chain" id="PRO_5040224871" description="Peptidase S1 domain-containing protein" evidence="6">
    <location>
        <begin position="22"/>
        <end position="278"/>
    </location>
</feature>
<dbReference type="EMBL" id="OU893336">
    <property type="protein sequence ID" value="CAG9793586.1"/>
    <property type="molecule type" value="Genomic_DNA"/>
</dbReference>
<evidence type="ECO:0000256" key="6">
    <source>
        <dbReference type="SAM" id="SignalP"/>
    </source>
</evidence>
<dbReference type="OrthoDB" id="7452977at2759"/>
<dbReference type="InterPro" id="IPR001254">
    <property type="entry name" value="Trypsin_dom"/>
</dbReference>
<keyword evidence="4" id="KW-0720">Serine protease</keyword>
<dbReference type="PANTHER" id="PTHR24276">
    <property type="entry name" value="POLYSERASE-RELATED"/>
    <property type="match status" value="1"/>
</dbReference>
<protein>
    <recommendedName>
        <fullName evidence="7">Peptidase S1 domain-containing protein</fullName>
    </recommendedName>
</protein>
<reference evidence="8" key="1">
    <citation type="submission" date="2021-12" db="EMBL/GenBank/DDBJ databases">
        <authorList>
            <person name="King R."/>
        </authorList>
    </citation>
    <scope>NUCLEOTIDE SEQUENCE</scope>
</reference>
<proteinExistence type="inferred from homology"/>
<keyword evidence="3" id="KW-0378">Hydrolase</keyword>
<dbReference type="GO" id="GO:0006508">
    <property type="term" value="P:proteolysis"/>
    <property type="evidence" value="ECO:0007669"/>
    <property type="project" value="UniProtKB-KW"/>
</dbReference>
<comment type="similarity">
    <text evidence="1">Belongs to the peptidase S1 family.</text>
</comment>
<dbReference type="PANTHER" id="PTHR24276:SF98">
    <property type="entry name" value="FI18310P1-RELATED"/>
    <property type="match status" value="1"/>
</dbReference>
<dbReference type="InterPro" id="IPR043504">
    <property type="entry name" value="Peptidase_S1_PA_chymotrypsin"/>
</dbReference>
<name>A0A9N9WIZ7_9NEOP</name>
<sequence>MNFMKLISIFSSLLVVFKCYAESASLRIVGGQDATPEQLQSIVRIEIKMNDISEYICSGSVLSSTWVLTAAHCCDEAPAYNNHTMVIRYKTGFEIPFINDSFSEVVEVKIHPFFISLDKRNTWISKNDIALLKTTPMKLDRYRKISAIDYTVMFGQETIAAGYGITKDSHTNVYDTSSALNKTLQVEKFLASKCSLDETILLVHPSICLSPRCNERVALCGGDSGGPLLYSSKIVGVLILSSQIRCGPYVKVNAEDVDFGVAIPVSPYIQWIRNTIKL</sequence>
<dbReference type="PRINTS" id="PR00722">
    <property type="entry name" value="CHYMOTRYPSIN"/>
</dbReference>
<evidence type="ECO:0000256" key="5">
    <source>
        <dbReference type="ARBA" id="ARBA00023157"/>
    </source>
</evidence>